<dbReference type="PANTHER" id="PTHR43540">
    <property type="entry name" value="PEROXYUREIDOACRYLATE/UREIDOACRYLATE AMIDOHYDROLASE-RELATED"/>
    <property type="match status" value="1"/>
</dbReference>
<dbReference type="Proteomes" id="UP000277294">
    <property type="component" value="Unassembled WGS sequence"/>
</dbReference>
<dbReference type="PANTHER" id="PTHR43540:SF6">
    <property type="entry name" value="ISOCHORISMATASE-LIKE DOMAIN-CONTAINING PROTEIN"/>
    <property type="match status" value="1"/>
</dbReference>
<dbReference type="InterPro" id="IPR036380">
    <property type="entry name" value="Isochorismatase-like_sf"/>
</dbReference>
<proteinExistence type="predicted"/>
<dbReference type="EMBL" id="UWPJ01000032">
    <property type="protein sequence ID" value="VCU71903.1"/>
    <property type="molecule type" value="Genomic_DNA"/>
</dbReference>
<dbReference type="GO" id="GO:0016787">
    <property type="term" value="F:hydrolase activity"/>
    <property type="evidence" value="ECO:0007669"/>
    <property type="project" value="UniProtKB-KW"/>
</dbReference>
<dbReference type="OrthoDB" id="9781985at2"/>
<name>A0A3P4B6I6_9BURK</name>
<reference evidence="3 4" key="1">
    <citation type="submission" date="2018-10" db="EMBL/GenBank/DDBJ databases">
        <authorList>
            <person name="Criscuolo A."/>
        </authorList>
    </citation>
    <scope>NUCLEOTIDE SEQUENCE [LARGE SCALE GENOMIC DNA]</scope>
    <source>
        <strain evidence="3">DnA1</strain>
    </source>
</reference>
<protein>
    <submittedName>
        <fullName evidence="3">Peroxyureidoacrylate/ureidoacrylate amidohydrolase RutB</fullName>
        <ecNumber evidence="3">3.5.1.110</ecNumber>
    </submittedName>
</protein>
<evidence type="ECO:0000259" key="2">
    <source>
        <dbReference type="Pfam" id="PF00857"/>
    </source>
</evidence>
<dbReference type="InterPro" id="IPR050272">
    <property type="entry name" value="Isochorismatase-like_hydrls"/>
</dbReference>
<dbReference type="CDD" id="cd00431">
    <property type="entry name" value="cysteine_hydrolases"/>
    <property type="match status" value="1"/>
</dbReference>
<dbReference type="InterPro" id="IPR000868">
    <property type="entry name" value="Isochorismatase-like_dom"/>
</dbReference>
<keyword evidence="1 3" id="KW-0378">Hydrolase</keyword>
<evidence type="ECO:0000313" key="4">
    <source>
        <dbReference type="Proteomes" id="UP000277294"/>
    </source>
</evidence>
<accession>A0A3P4B6I6</accession>
<feature type="domain" description="Isochorismatase-like" evidence="2">
    <location>
        <begin position="20"/>
        <end position="204"/>
    </location>
</feature>
<evidence type="ECO:0000256" key="1">
    <source>
        <dbReference type="ARBA" id="ARBA00022801"/>
    </source>
</evidence>
<keyword evidence="4" id="KW-1185">Reference proteome</keyword>
<gene>
    <name evidence="3" type="primary">rutB_7</name>
    <name evidence="3" type="ORF">PIGHUM_03994</name>
</gene>
<evidence type="ECO:0000313" key="3">
    <source>
        <dbReference type="EMBL" id="VCU71903.1"/>
    </source>
</evidence>
<dbReference type="RefSeq" id="WP_124081498.1">
    <property type="nucleotide sequence ID" value="NZ_UWPJ01000032.1"/>
</dbReference>
<sequence length="213" mass="23331">MQLILDHRIQALGEVDPRRTALIGIHWQNDILDPEGAFGPIFAARAAELGLVPRVRRVFDAARAIGMAMVHVKVVYEPGHAGVLRNNALFRTVCERDAFVRGTPGSEFATPLGPQPGEMVVEHDRISVFYRTGLADALRERGIDTLVFTGVATNVAVDHSVRDAVEDGFTTVLLEDCCCSSNASFHEAGLLTLRALSTHVLEAEHFLAWLHAR</sequence>
<dbReference type="EC" id="3.5.1.110" evidence="3"/>
<dbReference type="AlphaFoldDB" id="A0A3P4B6I6"/>
<dbReference type="SUPFAM" id="SSF52499">
    <property type="entry name" value="Isochorismatase-like hydrolases"/>
    <property type="match status" value="1"/>
</dbReference>
<dbReference type="Pfam" id="PF00857">
    <property type="entry name" value="Isochorismatase"/>
    <property type="match status" value="1"/>
</dbReference>
<dbReference type="Gene3D" id="3.40.50.850">
    <property type="entry name" value="Isochorismatase-like"/>
    <property type="match status" value="1"/>
</dbReference>
<organism evidence="3 4">
    <name type="scientific">Pigmentiphaga humi</name>
    <dbReference type="NCBI Taxonomy" id="2478468"/>
    <lineage>
        <taxon>Bacteria</taxon>
        <taxon>Pseudomonadati</taxon>
        <taxon>Pseudomonadota</taxon>
        <taxon>Betaproteobacteria</taxon>
        <taxon>Burkholderiales</taxon>
        <taxon>Alcaligenaceae</taxon>
        <taxon>Pigmentiphaga</taxon>
    </lineage>
</organism>